<dbReference type="Proteomes" id="UP001054857">
    <property type="component" value="Unassembled WGS sequence"/>
</dbReference>
<evidence type="ECO:0000256" key="1">
    <source>
        <dbReference type="ARBA" id="ARBA00022737"/>
    </source>
</evidence>
<feature type="compositionally biased region" description="Low complexity" evidence="3">
    <location>
        <begin position="1526"/>
        <end position="1536"/>
    </location>
</feature>
<feature type="compositionally biased region" description="Pro residues" evidence="3">
    <location>
        <begin position="1408"/>
        <end position="1417"/>
    </location>
</feature>
<dbReference type="PANTHER" id="PTHR47935">
    <property type="entry name" value="PENTATRICOPEPTIDE REPEAT-CONTAINING PROTEIN MRL1, CHLOROPLASTIC"/>
    <property type="match status" value="1"/>
</dbReference>
<dbReference type="Pfam" id="PF01535">
    <property type="entry name" value="PPR"/>
    <property type="match status" value="1"/>
</dbReference>
<gene>
    <name evidence="5" type="ORF">Agub_g14618</name>
</gene>
<evidence type="ECO:0000313" key="5">
    <source>
        <dbReference type="EMBL" id="GFR52105.1"/>
    </source>
</evidence>
<feature type="region of interest" description="Disordered" evidence="3">
    <location>
        <begin position="640"/>
        <end position="720"/>
    </location>
</feature>
<evidence type="ECO:0000256" key="3">
    <source>
        <dbReference type="SAM" id="MobiDB-lite"/>
    </source>
</evidence>
<proteinExistence type="predicted"/>
<name>A0AAD3E1S1_9CHLO</name>
<feature type="compositionally biased region" description="Gly residues" evidence="3">
    <location>
        <begin position="747"/>
        <end position="763"/>
    </location>
</feature>
<feature type="repeat" description="PPR" evidence="2">
    <location>
        <begin position="376"/>
        <end position="410"/>
    </location>
</feature>
<feature type="repeat" description="PPR" evidence="2">
    <location>
        <begin position="448"/>
        <end position="482"/>
    </location>
</feature>
<dbReference type="Pfam" id="PF23276">
    <property type="entry name" value="TPR_24"/>
    <property type="match status" value="1"/>
</dbReference>
<dbReference type="NCBIfam" id="TIGR00756">
    <property type="entry name" value="PPR"/>
    <property type="match status" value="3"/>
</dbReference>
<dbReference type="InterPro" id="IPR053303">
    <property type="entry name" value="Chloroplast_PPR"/>
</dbReference>
<feature type="compositionally biased region" description="Low complexity" evidence="3">
    <location>
        <begin position="640"/>
        <end position="707"/>
    </location>
</feature>
<feature type="region of interest" description="Disordered" evidence="3">
    <location>
        <begin position="1186"/>
        <end position="1210"/>
    </location>
</feature>
<feature type="compositionally biased region" description="Basic and acidic residues" evidence="3">
    <location>
        <begin position="1186"/>
        <end position="1195"/>
    </location>
</feature>
<feature type="compositionally biased region" description="Acidic residues" evidence="3">
    <location>
        <begin position="1103"/>
        <end position="1115"/>
    </location>
</feature>
<dbReference type="EMBL" id="BMAR01000058">
    <property type="protein sequence ID" value="GFR52105.1"/>
    <property type="molecule type" value="Genomic_DNA"/>
</dbReference>
<feature type="domain" description="Pentatricopeptide repeat-containing protein-mitochondrial" evidence="4">
    <location>
        <begin position="349"/>
        <end position="473"/>
    </location>
</feature>
<evidence type="ECO:0000256" key="2">
    <source>
        <dbReference type="PROSITE-ProRule" id="PRU00708"/>
    </source>
</evidence>
<feature type="compositionally biased region" description="Low complexity" evidence="3">
    <location>
        <begin position="1328"/>
        <end position="1341"/>
    </location>
</feature>
<dbReference type="InterPro" id="IPR057027">
    <property type="entry name" value="TPR_mt"/>
</dbReference>
<feature type="region of interest" description="Disordered" evidence="3">
    <location>
        <begin position="1016"/>
        <end position="1063"/>
    </location>
</feature>
<dbReference type="PROSITE" id="PS51375">
    <property type="entry name" value="PPR"/>
    <property type="match status" value="3"/>
</dbReference>
<feature type="compositionally biased region" description="Basic residues" evidence="3">
    <location>
        <begin position="1020"/>
        <end position="1034"/>
    </location>
</feature>
<feature type="region of interest" description="Disordered" evidence="3">
    <location>
        <begin position="1258"/>
        <end position="1541"/>
    </location>
</feature>
<feature type="compositionally biased region" description="Low complexity" evidence="3">
    <location>
        <begin position="1499"/>
        <end position="1517"/>
    </location>
</feature>
<keyword evidence="6" id="KW-1185">Reference proteome</keyword>
<feature type="compositionally biased region" description="Low complexity" evidence="3">
    <location>
        <begin position="1196"/>
        <end position="1205"/>
    </location>
</feature>
<dbReference type="InterPro" id="IPR002885">
    <property type="entry name" value="PPR_rpt"/>
</dbReference>
<feature type="compositionally biased region" description="Gly residues" evidence="3">
    <location>
        <begin position="1266"/>
        <end position="1275"/>
    </location>
</feature>
<feature type="region of interest" description="Disordered" evidence="3">
    <location>
        <begin position="57"/>
        <end position="98"/>
    </location>
</feature>
<feature type="compositionally biased region" description="Low complexity" evidence="3">
    <location>
        <begin position="1418"/>
        <end position="1442"/>
    </location>
</feature>
<dbReference type="PANTHER" id="PTHR47935:SF1">
    <property type="entry name" value="PENTATRICOPEPTIDE REPEAT-CONTAINING PROTEIN MRL1, CHLOROPLASTIC"/>
    <property type="match status" value="1"/>
</dbReference>
<feature type="compositionally biased region" description="Low complexity" evidence="3">
    <location>
        <begin position="1288"/>
        <end position="1310"/>
    </location>
</feature>
<organism evidence="5 6">
    <name type="scientific">Astrephomene gubernaculifera</name>
    <dbReference type="NCBI Taxonomy" id="47775"/>
    <lineage>
        <taxon>Eukaryota</taxon>
        <taxon>Viridiplantae</taxon>
        <taxon>Chlorophyta</taxon>
        <taxon>core chlorophytes</taxon>
        <taxon>Chlorophyceae</taxon>
        <taxon>CS clade</taxon>
        <taxon>Chlamydomonadales</taxon>
        <taxon>Astrephomenaceae</taxon>
        <taxon>Astrephomene</taxon>
    </lineage>
</organism>
<evidence type="ECO:0000259" key="4">
    <source>
        <dbReference type="Pfam" id="PF23276"/>
    </source>
</evidence>
<dbReference type="Pfam" id="PF13812">
    <property type="entry name" value="PPR_3"/>
    <property type="match status" value="1"/>
</dbReference>
<comment type="caution">
    <text evidence="5">The sequence shown here is derived from an EMBL/GenBank/DDBJ whole genome shotgun (WGS) entry which is preliminary data.</text>
</comment>
<sequence length="1590" mass="166564">MSHAVTGVVKRCQALPVRDVHAARSCLARVSAPRLDQLEPSQPDELPATRARYTAGAFAPPATQVALRDKSRAPSSGPRPVQHATQLPAGDGPLQRNTPLTDEQLEEFSSSVLTSSSSIWNAETRNVPASTSDNNNTSADEVLSALKGKATASVVAALKSLTKQGEYDTVVRVLQGCSKSTVEAVFRRWHYDSFITEVALSLRVKPAVQLLKLALPHAKRPAKLVTSVLQACAKCRDLDAGLTVVDLARRSGCTVDVQMLTTLMKVCKSVGNVDKAYRIFLELRSARYTIDSHVYGTLIATCAEAMKRDLTVVHERKDQYVLLERAFQYVADAEAAGVALQAPVWNALMVCAGRSGELNRAFEVLGMMQQRGVQAGAPTYGSLIEACVCARQPEKALRVYEVAMQRGFTTEVKIYTQALSACMLPIPHAWERALDIYSALQRCAVRPDKKFFACLMAVAGRCGRLDTAFEVLSEMAAEGIRPSGTSVSAIMHACLNRGNVGLARRVYDLCARQGVFPVQSQFNRLMDVYAMEFRFGEVVSLLSDMVAAGRRPNLNTYRILINACALTDQAGLAFQVFALLHANKIQILQLKFAQTIYYMLIKACYNQIRYLWTPGGYPPHLAAAHAAGVAAAAAVADAQPTHASEAGQAGEAGQAAEASDGANTTTGSSSSTQQPQQQSHSQQQQNQEQPNSPQPGSSQHAHNAAPHNHQHHQHQHHQPLGLAMPADRRQEAQRVLEVLGGHKLRRGGGGGSSGGGGLGGGSSSSGSGSSTSSSSSSHRSSPFDGRPDEVDWSSHALSAFHHMMSRGFRPTLELLDILLNCMRAKMLPPEDPNPGLAAAAAAGVPGGLGAAQGAAAAAAAAAAASHLSPFIALRSRMDVFEVAFEPRAFVVLEEAISRGLLPSYDPDKPLVMDMRRMPPVVAEVYVLHMLFNLERRAARRWAEAEAAAESAASAAGGGGGGAGGSSAVAAAAAAARRASYYHPITLLVPPFDPDLVKWPSYVERVVNRYTASMPPDAAAKLRRRNDRRRARARRLRTETSTASAASAATATAPAHADGTNVEGMYGRPGASAVRSYYDEELEAALSGDEDEDEAARDPWRYEDEEGWEGSEDEEASERGSDASGGGGYKADTTTGLAVAATLQRMKVWMDMDYVGGSITVVPVEVARWLKRRRQAAEAAATVAEAAARRGGDGRRSAAAASTDTRPMGPPHHHAVGGAMAMGMAGMVGARLMGRGGPMGRPGVAPVEQQARNIRLGLMGPAAPAGSMGGGGGFGPPGSVPPHQHSPHSRQPFPQQQHQSQHAQHAQQQHGRGNGVGAAGGSTGGEGSSSGSSGSHDSGAVSRTVRPAGRHTASPPAPLHPSSLGGDPQRPGSAPSTAGSREVREASSRAATTGQAAAAAADGEDGTPHAPPTPPPSRPAVQRQRRSSSSSSASSPMSAARSPFANNVTPPSGPVASRHQHPPAQQRYPSALHEPSSGSSNGGSMDDSESSRVPTRHRSSSTSSPPGPSPQRLQLAARPRPRPSIPPQATQPHAQAAELSIAPGLPVQLPPLGSGEALAAVSGEGGDADAGAAEAAAGAAAVQAVSSVANA</sequence>
<feature type="compositionally biased region" description="Basic residues" evidence="3">
    <location>
        <begin position="708"/>
        <end position="717"/>
    </location>
</feature>
<feature type="compositionally biased region" description="Gly residues" evidence="3">
    <location>
        <begin position="1311"/>
        <end position="1327"/>
    </location>
</feature>
<feature type="region of interest" description="Disordered" evidence="3">
    <location>
        <begin position="740"/>
        <end position="787"/>
    </location>
</feature>
<feature type="compositionally biased region" description="Low complexity" evidence="3">
    <location>
        <begin position="1475"/>
        <end position="1484"/>
    </location>
</feature>
<feature type="compositionally biased region" description="Low complexity" evidence="3">
    <location>
        <begin position="764"/>
        <end position="780"/>
    </location>
</feature>
<keyword evidence="1" id="KW-0677">Repeat</keyword>
<dbReference type="InterPro" id="IPR011990">
    <property type="entry name" value="TPR-like_helical_dom_sf"/>
</dbReference>
<feature type="compositionally biased region" description="Low complexity" evidence="3">
    <location>
        <begin position="1038"/>
        <end position="1056"/>
    </location>
</feature>
<protein>
    <recommendedName>
        <fullName evidence="4">Pentatricopeptide repeat-containing protein-mitochondrial domain-containing protein</fullName>
    </recommendedName>
</protein>
<feature type="region of interest" description="Disordered" evidence="3">
    <location>
        <begin position="1103"/>
        <end position="1131"/>
    </location>
</feature>
<feature type="compositionally biased region" description="Low complexity" evidence="3">
    <location>
        <begin position="1387"/>
        <end position="1400"/>
    </location>
</feature>
<dbReference type="Gene3D" id="1.25.40.10">
    <property type="entry name" value="Tetratricopeptide repeat domain"/>
    <property type="match status" value="3"/>
</dbReference>
<accession>A0AAD3E1S1</accession>
<reference evidence="5 6" key="1">
    <citation type="journal article" date="2021" name="Sci. Rep.">
        <title>Genome sequencing of the multicellular alga Astrephomene provides insights into convergent evolution of germ-soma differentiation.</title>
        <authorList>
            <person name="Yamashita S."/>
            <person name="Yamamoto K."/>
            <person name="Matsuzaki R."/>
            <person name="Suzuki S."/>
            <person name="Yamaguchi H."/>
            <person name="Hirooka S."/>
            <person name="Minakuchi Y."/>
            <person name="Miyagishima S."/>
            <person name="Kawachi M."/>
            <person name="Toyoda A."/>
            <person name="Nozaki H."/>
        </authorList>
    </citation>
    <scope>NUCLEOTIDE SEQUENCE [LARGE SCALE GENOMIC DNA]</scope>
    <source>
        <strain evidence="5 6">NIES-4017</strain>
    </source>
</reference>
<feature type="repeat" description="PPR" evidence="2">
    <location>
        <begin position="341"/>
        <end position="375"/>
    </location>
</feature>
<evidence type="ECO:0000313" key="6">
    <source>
        <dbReference type="Proteomes" id="UP001054857"/>
    </source>
</evidence>